<dbReference type="SMART" id="SM00694">
    <property type="entry name" value="DysFC"/>
    <property type="match status" value="1"/>
</dbReference>
<reference evidence="3 4" key="1">
    <citation type="submission" date="2012-04" db="EMBL/GenBank/DDBJ databases">
        <title>The Genome Sequence of Saprolegnia declina VS20.</title>
        <authorList>
            <consortium name="The Broad Institute Genome Sequencing Platform"/>
            <person name="Russ C."/>
            <person name="Nusbaum C."/>
            <person name="Tyler B."/>
            <person name="van West P."/>
            <person name="Dieguez-Uribeondo J."/>
            <person name="de Bruijn I."/>
            <person name="Tripathy S."/>
            <person name="Jiang R."/>
            <person name="Young S.K."/>
            <person name="Zeng Q."/>
            <person name="Gargeya S."/>
            <person name="Fitzgerald M."/>
            <person name="Haas B."/>
            <person name="Abouelleil A."/>
            <person name="Alvarado L."/>
            <person name="Arachchi H.M."/>
            <person name="Berlin A."/>
            <person name="Chapman S.B."/>
            <person name="Goldberg J."/>
            <person name="Griggs A."/>
            <person name="Gujja S."/>
            <person name="Hansen M."/>
            <person name="Howarth C."/>
            <person name="Imamovic A."/>
            <person name="Larimer J."/>
            <person name="McCowen C."/>
            <person name="Montmayeur A."/>
            <person name="Murphy C."/>
            <person name="Neiman D."/>
            <person name="Pearson M."/>
            <person name="Priest M."/>
            <person name="Roberts A."/>
            <person name="Saif S."/>
            <person name="Shea T."/>
            <person name="Sisk P."/>
            <person name="Sykes S."/>
            <person name="Wortman J."/>
            <person name="Nusbaum C."/>
            <person name="Birren B."/>
        </authorList>
    </citation>
    <scope>NUCLEOTIDE SEQUENCE [LARGE SCALE GENOMIC DNA]</scope>
    <source>
        <strain evidence="3 4">VS20</strain>
    </source>
</reference>
<accession>T0SIB3</accession>
<keyword evidence="4" id="KW-1185">Reference proteome</keyword>
<dbReference type="InterPro" id="IPR004012">
    <property type="entry name" value="Run_dom"/>
</dbReference>
<evidence type="ECO:0000259" key="2">
    <source>
        <dbReference type="PROSITE" id="PS50826"/>
    </source>
</evidence>
<dbReference type="PANTHER" id="PTHR22775">
    <property type="entry name" value="SORTING NEXIN"/>
    <property type="match status" value="1"/>
</dbReference>
<dbReference type="InterPro" id="IPR003114">
    <property type="entry name" value="Phox_assoc"/>
</dbReference>
<dbReference type="Pfam" id="PF02194">
    <property type="entry name" value="PXA"/>
    <property type="match status" value="1"/>
</dbReference>
<dbReference type="SUPFAM" id="SSF140741">
    <property type="entry name" value="RUN domain-like"/>
    <property type="match status" value="1"/>
</dbReference>
<dbReference type="OrthoDB" id="5582218at2759"/>
<dbReference type="VEuPathDB" id="FungiDB:SDRG_00341"/>
<evidence type="ECO:0000313" key="4">
    <source>
        <dbReference type="Proteomes" id="UP000030762"/>
    </source>
</evidence>
<dbReference type="eggNOG" id="ENOG502SFA7">
    <property type="taxonomic scope" value="Eukaryota"/>
</dbReference>
<comment type="similarity">
    <text evidence="1">Belongs to the sorting nexin family.</text>
</comment>
<dbReference type="Pfam" id="PF02759">
    <property type="entry name" value="RUN"/>
    <property type="match status" value="1"/>
</dbReference>
<protein>
    <recommendedName>
        <fullName evidence="2">RUN domain-containing protein</fullName>
    </recommendedName>
</protein>
<dbReference type="InterPro" id="IPR013937">
    <property type="entry name" value="Sorting_nexin_C"/>
</dbReference>
<dbReference type="CDD" id="cd00065">
    <property type="entry name" value="FYVE_like_SF"/>
    <property type="match status" value="1"/>
</dbReference>
<feature type="domain" description="RUN" evidence="2">
    <location>
        <begin position="439"/>
        <end position="569"/>
    </location>
</feature>
<dbReference type="RefSeq" id="XP_008604035.1">
    <property type="nucleotide sequence ID" value="XM_008605813.1"/>
</dbReference>
<evidence type="ECO:0000256" key="1">
    <source>
        <dbReference type="ARBA" id="ARBA00010883"/>
    </source>
</evidence>
<dbReference type="InParanoid" id="T0SIB3"/>
<dbReference type="PROSITE" id="PS50826">
    <property type="entry name" value="RUN"/>
    <property type="match status" value="1"/>
</dbReference>
<evidence type="ECO:0000313" key="3">
    <source>
        <dbReference type="EMBL" id="EQC42612.1"/>
    </source>
</evidence>
<dbReference type="OMA" id="FHDTERS"/>
<dbReference type="GO" id="GO:0016020">
    <property type="term" value="C:membrane"/>
    <property type="evidence" value="ECO:0007669"/>
    <property type="project" value="InterPro"/>
</dbReference>
<dbReference type="STRING" id="1156394.T0SIB3"/>
<dbReference type="GeneID" id="19941068"/>
<sequence>MRTDVACVCLGLGLMLVLGPAAVLVAGIEVLVSIFSFVLLASLQSTYELLTTFHCHLSSVPLLYVLGKQPEKRRPTLLDAGFRPDAVRKLPPAAYLHTTYAVDTSIAEELGTLVNIVVRDSVASWYKQLTTDDSFLAGVKLVLCDILGTFAQRCMRHLQYHSAMALATDAVELVRLHLAAFRDMYAALMAAHSIEFDERNNVDARRRRVLEYIRHSPTPTLHRGCHDSGYLKHLSLQLLTVCRPDADPRRDHSTLFSLGALTSHFLAEMMAKCILEPILAYSEPKYMNALLVASLPPARPLSDSDSGHSYYYAASTTKRSTTWDEADLAKLWPELEASSSMLLTTWAAEPHPPLLRSNMSLSTKTSATKKKTSPLPSLMKMKARFRRLHSTNNSNKALADEPIVDAMASSAGDAVVATLTTAVDAMVRLLDSSSEARTSGRSAEVHSLLSALEKVLLFGLQPSATYWTYLVEPRPEITFWKSRIDTVLSLPSTTPSYDLCCARGLQWLLLCLEDGELWAYFTAFTLTTSLTEMYYEPYAILRDKQAMEKVLQVLFRLSTHPWESDLGSVLGRPDTLPMDGSMVLDVACETERYLPLQGWVKSSDKRKRVDVLPSSEWIWTSEWQLEGDWQYAKLSKDGFHDTERSLDCVRRRKWVRERCTRPYVLAPEDVGVSQVQLDVAVETLEACGVCHRQVRHDASKDDAAFECPLCHRQCCFACSNHCIHEDTNGDQRVCNACYELNAARRRLRLTIPRVISITEAGGNNETGRRFRIDVVHTGSGTEWSLAKRWVDVEVLLAALETSGDVDMGQLRRLSLDKRTADESEASILHRVLLDVLQCESLCQNLYVQQFFLDADLKAPSSAIPPVTPPRAKLGQLHLQRLELQVFQTLDEVFELDEVARLRRHALTLTRTLFRVSLNATCHRLLGAQFAEWTQPKKVASVLFGLRAAVLPADGVRSPPETPPTANEMTLQMFACRDALLHACPSVVASLLGEPAARNGSLKVFEFLQHELLVKSLLLSLLDLVVTRLFPEVKPGAPKAALFT</sequence>
<dbReference type="AlphaFoldDB" id="T0SIB3"/>
<dbReference type="PANTHER" id="PTHR22775:SF3">
    <property type="entry name" value="SORTING NEXIN-13"/>
    <property type="match status" value="1"/>
</dbReference>
<dbReference type="Gene3D" id="1.20.58.900">
    <property type="match status" value="1"/>
</dbReference>
<dbReference type="InterPro" id="IPR047327">
    <property type="entry name" value="RUN_PLEKHM2"/>
</dbReference>
<dbReference type="GO" id="GO:0035091">
    <property type="term" value="F:phosphatidylinositol binding"/>
    <property type="evidence" value="ECO:0007669"/>
    <property type="project" value="TreeGrafter"/>
</dbReference>
<dbReference type="InterPro" id="IPR006614">
    <property type="entry name" value="Peroxin/Ferlin"/>
</dbReference>
<proteinExistence type="inferred from homology"/>
<dbReference type="InterPro" id="IPR037213">
    <property type="entry name" value="Run_dom_sf"/>
</dbReference>
<dbReference type="CDD" id="cd17680">
    <property type="entry name" value="RUN_PLEKHM2"/>
    <property type="match status" value="1"/>
</dbReference>
<dbReference type="Proteomes" id="UP000030762">
    <property type="component" value="Unassembled WGS sequence"/>
</dbReference>
<dbReference type="EMBL" id="JH767132">
    <property type="protein sequence ID" value="EQC42612.1"/>
    <property type="molecule type" value="Genomic_DNA"/>
</dbReference>
<gene>
    <name evidence="3" type="ORF">SDRG_00341</name>
</gene>
<dbReference type="SMART" id="SM00313">
    <property type="entry name" value="PXA"/>
    <property type="match status" value="1"/>
</dbReference>
<name>T0SIB3_SAPDV</name>
<dbReference type="Pfam" id="PF08628">
    <property type="entry name" value="Nexin_C"/>
    <property type="match status" value="1"/>
</dbReference>
<organism evidence="3 4">
    <name type="scientific">Saprolegnia diclina (strain VS20)</name>
    <dbReference type="NCBI Taxonomy" id="1156394"/>
    <lineage>
        <taxon>Eukaryota</taxon>
        <taxon>Sar</taxon>
        <taxon>Stramenopiles</taxon>
        <taxon>Oomycota</taxon>
        <taxon>Saprolegniomycetes</taxon>
        <taxon>Saprolegniales</taxon>
        <taxon>Saprolegniaceae</taxon>
        <taxon>Saprolegnia</taxon>
    </lineage>
</organism>